<dbReference type="AlphaFoldDB" id="A0A9X2S8W1"/>
<keyword evidence="2" id="KW-1185">Reference proteome</keyword>
<dbReference type="EMBL" id="JANJZL010000019">
    <property type="protein sequence ID" value="MCR2045481.1"/>
    <property type="molecule type" value="Genomic_DNA"/>
</dbReference>
<proteinExistence type="predicted"/>
<sequence length="78" mass="9350">MMDNKMTLFYSKRTGEIKNYQTGISDMGFYGDDEEDFSKIWDYIVVDRDDYVLDNVEQFKVVNEKIKLKETVDLNKYL</sequence>
<dbReference type="RefSeq" id="WP_042678519.1">
    <property type="nucleotide sequence ID" value="NZ_CABKTM010000005.1"/>
</dbReference>
<comment type="caution">
    <text evidence="1">The sequence shown here is derived from an EMBL/GenBank/DDBJ whole genome shotgun (WGS) entry which is preliminary data.</text>
</comment>
<evidence type="ECO:0000313" key="2">
    <source>
        <dbReference type="Proteomes" id="UP001142078"/>
    </source>
</evidence>
<gene>
    <name evidence="1" type="ORF">NSA23_15375</name>
</gene>
<accession>A0A9X2S8W1</accession>
<evidence type="ECO:0000313" key="1">
    <source>
        <dbReference type="EMBL" id="MCR2045481.1"/>
    </source>
</evidence>
<protein>
    <submittedName>
        <fullName evidence="1">Uncharacterized protein</fullName>
    </submittedName>
</protein>
<dbReference type="OrthoDB" id="1963661at2"/>
<organism evidence="1 2">
    <name type="scientific">Anaerosalibacter massiliensis</name>
    <dbReference type="NCBI Taxonomy" id="1347392"/>
    <lineage>
        <taxon>Bacteria</taxon>
        <taxon>Bacillati</taxon>
        <taxon>Bacillota</taxon>
        <taxon>Tissierellia</taxon>
        <taxon>Tissierellales</taxon>
        <taxon>Sporanaerobacteraceae</taxon>
        <taxon>Anaerosalibacter</taxon>
    </lineage>
</organism>
<reference evidence="1" key="1">
    <citation type="submission" date="2022-07" db="EMBL/GenBank/DDBJ databases">
        <title>Enhanced cultured diversity of the mouse gut microbiota enables custom-made synthetic communities.</title>
        <authorList>
            <person name="Afrizal A."/>
        </authorList>
    </citation>
    <scope>NUCLEOTIDE SEQUENCE</scope>
    <source>
        <strain evidence="1">DSM 29482</strain>
    </source>
</reference>
<dbReference type="Proteomes" id="UP001142078">
    <property type="component" value="Unassembled WGS sequence"/>
</dbReference>
<name>A0A9X2S8W1_9FIRM</name>